<dbReference type="STRING" id="525365.HMPREF0548_1191"/>
<evidence type="ECO:0000313" key="1">
    <source>
        <dbReference type="EMBL" id="EEJ71949.1"/>
    </source>
</evidence>
<comment type="caution">
    <text evidence="1">The sequence shown here is derived from an EMBL/GenBank/DDBJ whole genome shotgun (WGS) entry which is preliminary data.</text>
</comment>
<reference evidence="1 2" key="1">
    <citation type="submission" date="2009-01" db="EMBL/GenBank/DDBJ databases">
        <authorList>
            <person name="Qin X."/>
            <person name="Bachman B."/>
            <person name="Battles P."/>
            <person name="Bell A."/>
            <person name="Bess C."/>
            <person name="Bickham C."/>
            <person name="Chaboub L."/>
            <person name="Chen D."/>
            <person name="Coyle M."/>
            <person name="Deiros D.R."/>
            <person name="Dinh H."/>
            <person name="Forbes L."/>
            <person name="Fowler G."/>
            <person name="Francisco L."/>
            <person name="Fu Q."/>
            <person name="Gubbala S."/>
            <person name="Hale W."/>
            <person name="Han Y."/>
            <person name="Hemphill L."/>
            <person name="Highlander S.K."/>
            <person name="Hirani K."/>
            <person name="Hogues M."/>
            <person name="Jackson L."/>
            <person name="Jakkamsetti A."/>
            <person name="Javaid M."/>
            <person name="Jiang H."/>
            <person name="Korchina V."/>
            <person name="Kovar C."/>
            <person name="Lara F."/>
            <person name="Lee S."/>
            <person name="Mata R."/>
            <person name="Mathew T."/>
            <person name="Moen C."/>
            <person name="Morales K."/>
            <person name="Munidasa M."/>
            <person name="Nazareth L."/>
            <person name="Ngo R."/>
            <person name="Nguyen L."/>
            <person name="Okwuonu G."/>
            <person name="Ongeri F."/>
            <person name="Patil S."/>
            <person name="Petrosino J."/>
            <person name="Pham C."/>
            <person name="Pham P."/>
            <person name="Pu L.-L."/>
            <person name="Puazo M."/>
            <person name="Raj R."/>
            <person name="Reid J."/>
            <person name="Rouhana J."/>
            <person name="Saada N."/>
            <person name="Shang Y."/>
            <person name="Simmons D."/>
            <person name="Thornton R."/>
            <person name="Warren J."/>
            <person name="Weissenberger G."/>
            <person name="Zhang J."/>
            <person name="Zhang L."/>
            <person name="Zhou C."/>
            <person name="Zhu D."/>
            <person name="Muzny D."/>
            <person name="Worley K."/>
            <person name="Gibbs R."/>
        </authorList>
    </citation>
    <scope>NUCLEOTIDE SEQUENCE [LARGE SCALE GENOMIC DNA]</scope>
    <source>
        <strain evidence="1 2">DSM 16047</strain>
    </source>
</reference>
<name>C2ENE5_9LACO</name>
<keyword evidence="2" id="KW-1185">Reference proteome</keyword>
<sequence length="39" mass="4779">MSKLTKQENAELRRQNLKLAVENAYIKNWMPWFKKERAN</sequence>
<proteinExistence type="predicted"/>
<protein>
    <submittedName>
        <fullName evidence="1">Uncharacterized protein</fullName>
    </submittedName>
</protein>
<accession>C2ENE5</accession>
<dbReference type="HOGENOM" id="CLU_3311995_0_0_9"/>
<gene>
    <name evidence="1" type="ORF">HMPREF0548_1191</name>
</gene>
<evidence type="ECO:0000313" key="2">
    <source>
        <dbReference type="Proteomes" id="UP000005583"/>
    </source>
</evidence>
<dbReference type="EMBL" id="ACGU01000055">
    <property type="protein sequence ID" value="EEJ71949.1"/>
    <property type="molecule type" value="Genomic_DNA"/>
</dbReference>
<organism evidence="1 2">
    <name type="scientific">Lactobacillus ultunensis DSM 16047</name>
    <dbReference type="NCBI Taxonomy" id="525365"/>
    <lineage>
        <taxon>Bacteria</taxon>
        <taxon>Bacillati</taxon>
        <taxon>Bacillota</taxon>
        <taxon>Bacilli</taxon>
        <taxon>Lactobacillales</taxon>
        <taxon>Lactobacillaceae</taxon>
        <taxon>Lactobacillus</taxon>
    </lineage>
</organism>
<dbReference type="AlphaFoldDB" id="C2ENE5"/>
<dbReference type="Proteomes" id="UP000005583">
    <property type="component" value="Unassembled WGS sequence"/>
</dbReference>